<dbReference type="PROSITE" id="PS00018">
    <property type="entry name" value="EF_HAND_1"/>
    <property type="match status" value="4"/>
</dbReference>
<keyword evidence="1" id="KW-0479">Metal-binding</keyword>
<dbReference type="OrthoDB" id="26525at2759"/>
<dbReference type="CDD" id="cd00051">
    <property type="entry name" value="EFh"/>
    <property type="match status" value="2"/>
</dbReference>
<dbReference type="InterPro" id="IPR002048">
    <property type="entry name" value="EF_hand_dom"/>
</dbReference>
<feature type="domain" description="EF-hand" evidence="5">
    <location>
        <begin position="91"/>
        <end position="126"/>
    </location>
</feature>
<proteinExistence type="predicted"/>
<evidence type="ECO:0000256" key="4">
    <source>
        <dbReference type="SAM" id="MobiDB-lite"/>
    </source>
</evidence>
<protein>
    <recommendedName>
        <fullName evidence="5">EF-hand domain-containing protein</fullName>
    </recommendedName>
</protein>
<organism evidence="6 7">
    <name type="scientific">Hibiscus trionum</name>
    <name type="common">Flower of an hour</name>
    <dbReference type="NCBI Taxonomy" id="183268"/>
    <lineage>
        <taxon>Eukaryota</taxon>
        <taxon>Viridiplantae</taxon>
        <taxon>Streptophyta</taxon>
        <taxon>Embryophyta</taxon>
        <taxon>Tracheophyta</taxon>
        <taxon>Spermatophyta</taxon>
        <taxon>Magnoliopsida</taxon>
        <taxon>eudicotyledons</taxon>
        <taxon>Gunneridae</taxon>
        <taxon>Pentapetalae</taxon>
        <taxon>rosids</taxon>
        <taxon>malvids</taxon>
        <taxon>Malvales</taxon>
        <taxon>Malvaceae</taxon>
        <taxon>Malvoideae</taxon>
        <taxon>Hibiscus</taxon>
    </lineage>
</organism>
<dbReference type="InterPro" id="IPR039647">
    <property type="entry name" value="EF_hand_pair_protein_CML-like"/>
</dbReference>
<keyword evidence="2" id="KW-0677">Repeat</keyword>
<dbReference type="SMART" id="SM00054">
    <property type="entry name" value="EFh"/>
    <property type="match status" value="4"/>
</dbReference>
<dbReference type="FunFam" id="1.10.238.10:FF:000001">
    <property type="entry name" value="Calmodulin 1"/>
    <property type="match status" value="1"/>
</dbReference>
<sequence>MSTAPTPQPNTTTKSSRVNDDELQRVFNQFDANKDGKISVSELRDVLKTMGSSYSEDELKRVLEDIDSDKDGLIDLSEFSTLCRSSSDEVTAALEMRDAFDLYDQDKNGLISTKELHLVLNRLGMSSSVDDCARMIKSVDSDGDGNVNFEEFQKMMSASLMSNDKGSKPSDCDDE</sequence>
<keyword evidence="3" id="KW-0106">Calcium</keyword>
<keyword evidence="7" id="KW-1185">Reference proteome</keyword>
<dbReference type="AlphaFoldDB" id="A0A9W7HED2"/>
<feature type="region of interest" description="Disordered" evidence="4">
    <location>
        <begin position="1"/>
        <end position="21"/>
    </location>
</feature>
<dbReference type="GO" id="GO:0005509">
    <property type="term" value="F:calcium ion binding"/>
    <property type="evidence" value="ECO:0007669"/>
    <property type="project" value="InterPro"/>
</dbReference>
<evidence type="ECO:0000256" key="2">
    <source>
        <dbReference type="ARBA" id="ARBA00022737"/>
    </source>
</evidence>
<dbReference type="EMBL" id="BSYR01000011">
    <property type="protein sequence ID" value="GMI75432.1"/>
    <property type="molecule type" value="Genomic_DNA"/>
</dbReference>
<dbReference type="SUPFAM" id="SSF47473">
    <property type="entry name" value="EF-hand"/>
    <property type="match status" value="1"/>
</dbReference>
<feature type="domain" description="EF-hand" evidence="5">
    <location>
        <begin position="18"/>
        <end position="53"/>
    </location>
</feature>
<feature type="domain" description="EF-hand" evidence="5">
    <location>
        <begin position="127"/>
        <end position="162"/>
    </location>
</feature>
<feature type="compositionally biased region" description="Polar residues" evidence="4">
    <location>
        <begin position="1"/>
        <end position="16"/>
    </location>
</feature>
<accession>A0A9W7HED2</accession>
<dbReference type="PANTHER" id="PTHR10891">
    <property type="entry name" value="EF-HAND CALCIUM-BINDING DOMAIN CONTAINING PROTEIN"/>
    <property type="match status" value="1"/>
</dbReference>
<name>A0A9W7HED2_HIBTR</name>
<feature type="domain" description="EF-hand" evidence="5">
    <location>
        <begin position="54"/>
        <end position="89"/>
    </location>
</feature>
<evidence type="ECO:0000259" key="5">
    <source>
        <dbReference type="PROSITE" id="PS50222"/>
    </source>
</evidence>
<evidence type="ECO:0000313" key="6">
    <source>
        <dbReference type="EMBL" id="GMI75432.1"/>
    </source>
</evidence>
<dbReference type="InterPro" id="IPR011992">
    <property type="entry name" value="EF-hand-dom_pair"/>
</dbReference>
<dbReference type="InterPro" id="IPR018247">
    <property type="entry name" value="EF_Hand_1_Ca_BS"/>
</dbReference>
<dbReference type="Gene3D" id="1.10.238.10">
    <property type="entry name" value="EF-hand"/>
    <property type="match status" value="2"/>
</dbReference>
<dbReference type="Proteomes" id="UP001165190">
    <property type="component" value="Unassembled WGS sequence"/>
</dbReference>
<evidence type="ECO:0000313" key="7">
    <source>
        <dbReference type="Proteomes" id="UP001165190"/>
    </source>
</evidence>
<dbReference type="PROSITE" id="PS50222">
    <property type="entry name" value="EF_HAND_2"/>
    <property type="match status" value="4"/>
</dbReference>
<evidence type="ECO:0000256" key="1">
    <source>
        <dbReference type="ARBA" id="ARBA00022723"/>
    </source>
</evidence>
<gene>
    <name evidence="6" type="ORF">HRI_001212500</name>
</gene>
<evidence type="ECO:0000256" key="3">
    <source>
        <dbReference type="ARBA" id="ARBA00022837"/>
    </source>
</evidence>
<reference evidence="6" key="1">
    <citation type="submission" date="2023-05" db="EMBL/GenBank/DDBJ databases">
        <title>Genome and transcriptome analyses reveal genes involved in the formation of fine ridges on petal epidermal cells in Hibiscus trionum.</title>
        <authorList>
            <person name="Koshimizu S."/>
            <person name="Masuda S."/>
            <person name="Ishii T."/>
            <person name="Shirasu K."/>
            <person name="Hoshino A."/>
            <person name="Arita M."/>
        </authorList>
    </citation>
    <scope>NUCLEOTIDE SEQUENCE</scope>
    <source>
        <strain evidence="6">Hamamatsu line</strain>
    </source>
</reference>
<comment type="caution">
    <text evidence="6">The sequence shown here is derived from an EMBL/GenBank/DDBJ whole genome shotgun (WGS) entry which is preliminary data.</text>
</comment>
<dbReference type="Pfam" id="PF13499">
    <property type="entry name" value="EF-hand_7"/>
    <property type="match status" value="2"/>
</dbReference>